<protein>
    <submittedName>
        <fullName evidence="3">Uncharacterized protein</fullName>
    </submittedName>
</protein>
<evidence type="ECO:0000256" key="1">
    <source>
        <dbReference type="SAM" id="MobiDB-lite"/>
    </source>
</evidence>
<comment type="caution">
    <text evidence="3">The sequence shown here is derived from an EMBL/GenBank/DDBJ whole genome shotgun (WGS) entry which is preliminary data.</text>
</comment>
<feature type="compositionally biased region" description="Polar residues" evidence="1">
    <location>
        <begin position="1"/>
        <end position="20"/>
    </location>
</feature>
<proteinExistence type="predicted"/>
<keyword evidence="4" id="KW-1185">Reference proteome</keyword>
<evidence type="ECO:0000313" key="3">
    <source>
        <dbReference type="EMBL" id="RDW63068.1"/>
    </source>
</evidence>
<dbReference type="GeneID" id="38120549"/>
<keyword evidence="2" id="KW-1133">Transmembrane helix</keyword>
<keyword evidence="2" id="KW-0472">Membrane</keyword>
<sequence length="596" mass="66151">MDTELSLLSGQPSENQSDNYAESLAPSTPPAVTTQSPPPRKESNSWKSRVQNGWLLEAISTSFSNLCFIALCSVLLAYDDEQRPALVSLNFVVSVLGTACKSSLILAIAEALSQWKWLSLSRKPTRLLRLHELDNASRGPLGSAILLFSRNNHMLVHVGAAVLILLLGFDPFIQQILTYPMRLTERIGGNDRALVGQARYGGPNTINSTYTPSWETAYHRAMWADDFEIRPSCPSGNCTWSTFQTVGYCSRCTDRTAEASLVFNEQPVQATVSGTETWTRCQVALPGVQEEAIIWSTPFSTLWSPTPDGDTFLVFDLENPMFGLAHAQLRTNETLMQSGAEPSKALFVQNVTECRLSLCLWEYSVSVANSALSVTAAAVDHGQTFYADDNHQTVCWVPEGAGSTETPARTVIPTEPSLLLNTTGLRTCGLYHLRTDDFAAMREVVLTRPTNATNGTRWEIHSWYGDDNPNFERIQALGLETLMTRLARSLTETLIDDSNYTIPDKVWDPEPFVKVRWPWLIPPAILVLTGNVFFALTVYTSKKEKVLPWKSSSLALFYHGLESVDHDDYLYTTASRMEEKAGVVDIRLGLSDQDGR</sequence>
<dbReference type="Proteomes" id="UP000256690">
    <property type="component" value="Unassembled WGS sequence"/>
</dbReference>
<accession>A0A3D8QN06</accession>
<dbReference type="InterPro" id="IPR021514">
    <property type="entry name" value="DUF3176"/>
</dbReference>
<dbReference type="EMBL" id="PVWQ01000015">
    <property type="protein sequence ID" value="RDW63068.1"/>
    <property type="molecule type" value="Genomic_DNA"/>
</dbReference>
<dbReference type="STRING" id="1810919.A0A3D8QN06"/>
<evidence type="ECO:0000256" key="2">
    <source>
        <dbReference type="SAM" id="Phobius"/>
    </source>
</evidence>
<dbReference type="Pfam" id="PF11374">
    <property type="entry name" value="DUF3176"/>
    <property type="match status" value="1"/>
</dbReference>
<dbReference type="PANTHER" id="PTHR35394">
    <property type="entry name" value="DUF3176 DOMAIN-CONTAINING PROTEIN"/>
    <property type="match status" value="1"/>
</dbReference>
<dbReference type="RefSeq" id="XP_026599257.1">
    <property type="nucleotide sequence ID" value="XM_026752195.1"/>
</dbReference>
<feature type="transmembrane region" description="Helical" evidence="2">
    <location>
        <begin position="519"/>
        <end position="540"/>
    </location>
</feature>
<dbReference type="AlphaFoldDB" id="A0A3D8QN06"/>
<name>A0A3D8QN06_9EURO</name>
<dbReference type="OrthoDB" id="5376804at2759"/>
<feature type="region of interest" description="Disordered" evidence="1">
    <location>
        <begin position="1"/>
        <end position="45"/>
    </location>
</feature>
<keyword evidence="2" id="KW-0812">Transmembrane</keyword>
<gene>
    <name evidence="3" type="ORF">DSM5745_10179</name>
</gene>
<evidence type="ECO:0000313" key="4">
    <source>
        <dbReference type="Proteomes" id="UP000256690"/>
    </source>
</evidence>
<reference evidence="3 4" key="1">
    <citation type="journal article" date="2018" name="IMA Fungus">
        <title>IMA Genome-F 9: Draft genome sequence of Annulohypoxylon stygium, Aspergillus mulundensis, Berkeleyomyces basicola (syn. Thielaviopsis basicola), Ceratocystis smalleyi, two Cercospora beticola strains, Coleophoma cylindrospora, Fusarium fracticaudum, Phialophora cf. hyalina, and Morchella septimelata.</title>
        <authorList>
            <person name="Wingfield B.D."/>
            <person name="Bills G.F."/>
            <person name="Dong Y."/>
            <person name="Huang W."/>
            <person name="Nel W.J."/>
            <person name="Swalarsk-Parry B.S."/>
            <person name="Vaghefi N."/>
            <person name="Wilken P.M."/>
            <person name="An Z."/>
            <person name="de Beer Z.W."/>
            <person name="De Vos L."/>
            <person name="Chen L."/>
            <person name="Duong T.A."/>
            <person name="Gao Y."/>
            <person name="Hammerbacher A."/>
            <person name="Kikkert J.R."/>
            <person name="Li Y."/>
            <person name="Li H."/>
            <person name="Li K."/>
            <person name="Li Q."/>
            <person name="Liu X."/>
            <person name="Ma X."/>
            <person name="Naidoo K."/>
            <person name="Pethybridge S.J."/>
            <person name="Sun J."/>
            <person name="Steenkamp E.T."/>
            <person name="van der Nest M.A."/>
            <person name="van Wyk S."/>
            <person name="Wingfield M.J."/>
            <person name="Xiong C."/>
            <person name="Yue Q."/>
            <person name="Zhang X."/>
        </authorList>
    </citation>
    <scope>NUCLEOTIDE SEQUENCE [LARGE SCALE GENOMIC DNA]</scope>
    <source>
        <strain evidence="3 4">DSM 5745</strain>
    </source>
</reference>
<dbReference type="PANTHER" id="PTHR35394:SF5">
    <property type="entry name" value="DUF3176 DOMAIN-CONTAINING PROTEIN"/>
    <property type="match status" value="1"/>
</dbReference>
<organism evidence="3 4">
    <name type="scientific">Aspergillus mulundensis</name>
    <dbReference type="NCBI Taxonomy" id="1810919"/>
    <lineage>
        <taxon>Eukaryota</taxon>
        <taxon>Fungi</taxon>
        <taxon>Dikarya</taxon>
        <taxon>Ascomycota</taxon>
        <taxon>Pezizomycotina</taxon>
        <taxon>Eurotiomycetes</taxon>
        <taxon>Eurotiomycetidae</taxon>
        <taxon>Eurotiales</taxon>
        <taxon>Aspergillaceae</taxon>
        <taxon>Aspergillus</taxon>
        <taxon>Aspergillus subgen. Nidulantes</taxon>
    </lineage>
</organism>